<name>A0ABT0XWF7_9ACTN</name>
<evidence type="ECO:0000313" key="3">
    <source>
        <dbReference type="Proteomes" id="UP001523216"/>
    </source>
</evidence>
<keyword evidence="2" id="KW-0808">Transferase</keyword>
<dbReference type="InterPro" id="IPR029063">
    <property type="entry name" value="SAM-dependent_MTases_sf"/>
</dbReference>
<dbReference type="RefSeq" id="WP_251797439.1">
    <property type="nucleotide sequence ID" value="NZ_JAMQOL010000010.1"/>
</dbReference>
<accession>A0ABT0XWF7</accession>
<sequence>MTTPSAHARSQYASTTGNLAARIAIYDYRTNPQDWYSWAGERLPRDGRVVEVGAGTGALWNRIQPPAGLTLVDCSPAMCEGLRAVAGARVVRGSAVELPFAGGSFDGLIANHMLYHLDDPEDGLREFARVLRGGGRLAVSVNGRDHLAEIDALLPKKRSVVNGVSAENIASYVGCFFGDVVVDRYPCELAIPNAEPVLRYLASRNPAALTAEVTASIREVVAAKVAAEGAFHVRQHAVLVTATAS</sequence>
<dbReference type="Pfam" id="PF08241">
    <property type="entry name" value="Methyltransf_11"/>
    <property type="match status" value="1"/>
</dbReference>
<organism evidence="2 3">
    <name type="scientific">Paractinoplanes hotanensis</name>
    <dbReference type="NCBI Taxonomy" id="2906497"/>
    <lineage>
        <taxon>Bacteria</taxon>
        <taxon>Bacillati</taxon>
        <taxon>Actinomycetota</taxon>
        <taxon>Actinomycetes</taxon>
        <taxon>Micromonosporales</taxon>
        <taxon>Micromonosporaceae</taxon>
        <taxon>Paractinoplanes</taxon>
    </lineage>
</organism>
<reference evidence="2 3" key="1">
    <citation type="submission" date="2022-06" db="EMBL/GenBank/DDBJ databases">
        <title>Actinoplanes abujensis sp. nov., isolated from Nigerian arid soil.</title>
        <authorList>
            <person name="Ding P."/>
        </authorList>
    </citation>
    <scope>NUCLEOTIDE SEQUENCE [LARGE SCALE GENOMIC DNA]</scope>
    <source>
        <strain evidence="3">TRM88002</strain>
    </source>
</reference>
<gene>
    <name evidence="2" type="ORF">LXN57_08330</name>
</gene>
<protein>
    <submittedName>
        <fullName evidence="2">Class I SAM-dependent methyltransferase</fullName>
    </submittedName>
</protein>
<dbReference type="PANTHER" id="PTHR42912">
    <property type="entry name" value="METHYLTRANSFERASE"/>
    <property type="match status" value="1"/>
</dbReference>
<dbReference type="InterPro" id="IPR013216">
    <property type="entry name" value="Methyltransf_11"/>
</dbReference>
<dbReference type="GO" id="GO:0032259">
    <property type="term" value="P:methylation"/>
    <property type="evidence" value="ECO:0007669"/>
    <property type="project" value="UniProtKB-KW"/>
</dbReference>
<dbReference type="InterPro" id="IPR050508">
    <property type="entry name" value="Methyltransf_Superfamily"/>
</dbReference>
<dbReference type="PANTHER" id="PTHR42912:SF80">
    <property type="entry name" value="METHYLTRANSFERASE DOMAIN-CONTAINING PROTEIN"/>
    <property type="match status" value="1"/>
</dbReference>
<evidence type="ECO:0000259" key="1">
    <source>
        <dbReference type="Pfam" id="PF08241"/>
    </source>
</evidence>
<feature type="domain" description="Methyltransferase type 11" evidence="1">
    <location>
        <begin position="50"/>
        <end position="138"/>
    </location>
</feature>
<keyword evidence="3" id="KW-1185">Reference proteome</keyword>
<comment type="caution">
    <text evidence="2">The sequence shown here is derived from an EMBL/GenBank/DDBJ whole genome shotgun (WGS) entry which is preliminary data.</text>
</comment>
<evidence type="ECO:0000313" key="2">
    <source>
        <dbReference type="EMBL" id="MCM4077568.1"/>
    </source>
</evidence>
<proteinExistence type="predicted"/>
<dbReference type="GO" id="GO:0008168">
    <property type="term" value="F:methyltransferase activity"/>
    <property type="evidence" value="ECO:0007669"/>
    <property type="project" value="UniProtKB-KW"/>
</dbReference>
<keyword evidence="2" id="KW-0489">Methyltransferase</keyword>
<dbReference type="EMBL" id="JAMQOL010000010">
    <property type="protein sequence ID" value="MCM4077568.1"/>
    <property type="molecule type" value="Genomic_DNA"/>
</dbReference>
<dbReference type="Proteomes" id="UP001523216">
    <property type="component" value="Unassembled WGS sequence"/>
</dbReference>
<dbReference type="Gene3D" id="3.40.50.150">
    <property type="entry name" value="Vaccinia Virus protein VP39"/>
    <property type="match status" value="1"/>
</dbReference>
<dbReference type="CDD" id="cd02440">
    <property type="entry name" value="AdoMet_MTases"/>
    <property type="match status" value="1"/>
</dbReference>
<dbReference type="SUPFAM" id="SSF53335">
    <property type="entry name" value="S-adenosyl-L-methionine-dependent methyltransferases"/>
    <property type="match status" value="1"/>
</dbReference>